<dbReference type="EMBL" id="ML208265">
    <property type="protein sequence ID" value="TFK74939.1"/>
    <property type="molecule type" value="Genomic_DNA"/>
</dbReference>
<sequence>MIVNAVAENVLGTLGTICWTIQLIPQIWKSWRTKDVEGLSGSFVFMWGMAGVTLGVYNITQDLNIPLIAQPELFSFLALVSWGQCQYYGKHQSRTRALLTTIGVMLIFGGLQAGIVFAIRPVVHRGNNRPVQFFGILSAILISLALLPQYWEIFKHKEVIGISITFMIIDLLGGVFSVLSLVFKEKFDILAAISYTMAVVSAKGQVGLVGHLLTR</sequence>
<name>A0ACD3BBB0_9AGAR</name>
<accession>A0ACD3BBB0</accession>
<reference evidence="1 2" key="1">
    <citation type="journal article" date="2019" name="Nat. Ecol. Evol.">
        <title>Megaphylogeny resolves global patterns of mushroom evolution.</title>
        <authorList>
            <person name="Varga T."/>
            <person name="Krizsan K."/>
            <person name="Foldi C."/>
            <person name="Dima B."/>
            <person name="Sanchez-Garcia M."/>
            <person name="Sanchez-Ramirez S."/>
            <person name="Szollosi G.J."/>
            <person name="Szarkandi J.G."/>
            <person name="Papp V."/>
            <person name="Albert L."/>
            <person name="Andreopoulos W."/>
            <person name="Angelini C."/>
            <person name="Antonin V."/>
            <person name="Barry K.W."/>
            <person name="Bougher N.L."/>
            <person name="Buchanan P."/>
            <person name="Buyck B."/>
            <person name="Bense V."/>
            <person name="Catcheside P."/>
            <person name="Chovatia M."/>
            <person name="Cooper J."/>
            <person name="Damon W."/>
            <person name="Desjardin D."/>
            <person name="Finy P."/>
            <person name="Geml J."/>
            <person name="Haridas S."/>
            <person name="Hughes K."/>
            <person name="Justo A."/>
            <person name="Karasinski D."/>
            <person name="Kautmanova I."/>
            <person name="Kiss B."/>
            <person name="Kocsube S."/>
            <person name="Kotiranta H."/>
            <person name="LaButti K.M."/>
            <person name="Lechner B.E."/>
            <person name="Liimatainen K."/>
            <person name="Lipzen A."/>
            <person name="Lukacs Z."/>
            <person name="Mihaltcheva S."/>
            <person name="Morgado L.N."/>
            <person name="Niskanen T."/>
            <person name="Noordeloos M.E."/>
            <person name="Ohm R.A."/>
            <person name="Ortiz-Santana B."/>
            <person name="Ovrebo C."/>
            <person name="Racz N."/>
            <person name="Riley R."/>
            <person name="Savchenko A."/>
            <person name="Shiryaev A."/>
            <person name="Soop K."/>
            <person name="Spirin V."/>
            <person name="Szebenyi C."/>
            <person name="Tomsovsky M."/>
            <person name="Tulloss R.E."/>
            <person name="Uehling J."/>
            <person name="Grigoriev I.V."/>
            <person name="Vagvolgyi C."/>
            <person name="Papp T."/>
            <person name="Martin F.M."/>
            <person name="Miettinen O."/>
            <person name="Hibbett D.S."/>
            <person name="Nagy L.G."/>
        </authorList>
    </citation>
    <scope>NUCLEOTIDE SEQUENCE [LARGE SCALE GENOMIC DNA]</scope>
    <source>
        <strain evidence="1 2">NL-1719</strain>
    </source>
</reference>
<gene>
    <name evidence="1" type="ORF">BDN72DRAFT_600522</name>
</gene>
<evidence type="ECO:0000313" key="2">
    <source>
        <dbReference type="Proteomes" id="UP000308600"/>
    </source>
</evidence>
<dbReference type="Proteomes" id="UP000308600">
    <property type="component" value="Unassembled WGS sequence"/>
</dbReference>
<organism evidence="1 2">
    <name type="scientific">Pluteus cervinus</name>
    <dbReference type="NCBI Taxonomy" id="181527"/>
    <lineage>
        <taxon>Eukaryota</taxon>
        <taxon>Fungi</taxon>
        <taxon>Dikarya</taxon>
        <taxon>Basidiomycota</taxon>
        <taxon>Agaricomycotina</taxon>
        <taxon>Agaricomycetes</taxon>
        <taxon>Agaricomycetidae</taxon>
        <taxon>Agaricales</taxon>
        <taxon>Pluteineae</taxon>
        <taxon>Pluteaceae</taxon>
        <taxon>Pluteus</taxon>
    </lineage>
</organism>
<protein>
    <submittedName>
        <fullName evidence="1">Uncharacterized protein</fullName>
    </submittedName>
</protein>
<keyword evidence="2" id="KW-1185">Reference proteome</keyword>
<evidence type="ECO:0000313" key="1">
    <source>
        <dbReference type="EMBL" id="TFK74939.1"/>
    </source>
</evidence>
<proteinExistence type="predicted"/>